<organism evidence="1 2">
    <name type="scientific">Peronospora destructor</name>
    <dbReference type="NCBI Taxonomy" id="86335"/>
    <lineage>
        <taxon>Eukaryota</taxon>
        <taxon>Sar</taxon>
        <taxon>Stramenopiles</taxon>
        <taxon>Oomycota</taxon>
        <taxon>Peronosporomycetes</taxon>
        <taxon>Peronosporales</taxon>
        <taxon>Peronosporaceae</taxon>
        <taxon>Peronospora</taxon>
    </lineage>
</organism>
<accession>A0AAV0U4F9</accession>
<sequence>MGIVVSWLAQCFYPEDQVFWTAACYNDANRIRLAALRITPETRKCLEWQESYTGRTPLLELQLKVIAIVLDF</sequence>
<reference evidence="1" key="1">
    <citation type="submission" date="2022-12" db="EMBL/GenBank/DDBJ databases">
        <authorList>
            <person name="Webb A."/>
        </authorList>
    </citation>
    <scope>NUCLEOTIDE SEQUENCE</scope>
    <source>
        <strain evidence="1">Pd1</strain>
    </source>
</reference>
<proteinExistence type="predicted"/>
<protein>
    <submittedName>
        <fullName evidence="1">Uncharacterized protein</fullName>
    </submittedName>
</protein>
<evidence type="ECO:0000313" key="1">
    <source>
        <dbReference type="EMBL" id="CAI5731795.1"/>
    </source>
</evidence>
<gene>
    <name evidence="1" type="ORF">PDE001_LOCUS4914</name>
</gene>
<name>A0AAV0U4F9_9STRA</name>
<evidence type="ECO:0000313" key="2">
    <source>
        <dbReference type="Proteomes" id="UP001162029"/>
    </source>
</evidence>
<dbReference type="EMBL" id="CANTFM010000924">
    <property type="protein sequence ID" value="CAI5731795.1"/>
    <property type="molecule type" value="Genomic_DNA"/>
</dbReference>
<dbReference type="AlphaFoldDB" id="A0AAV0U4F9"/>
<comment type="caution">
    <text evidence="1">The sequence shown here is derived from an EMBL/GenBank/DDBJ whole genome shotgun (WGS) entry which is preliminary data.</text>
</comment>
<keyword evidence="2" id="KW-1185">Reference proteome</keyword>
<dbReference type="Proteomes" id="UP001162029">
    <property type="component" value="Unassembled WGS sequence"/>
</dbReference>